<dbReference type="PATRIC" id="fig|1232683.4.peg.250"/>
<gene>
    <name evidence="2" type="ORF">ADIMK_0255</name>
</gene>
<feature type="signal peptide" evidence="1">
    <location>
        <begin position="1"/>
        <end position="21"/>
    </location>
</feature>
<sequence length="438" mass="49616">MLKKSLLALCLSAAVTCTAQAAAVSDEVIQSSFFPYMNGMPSYPGLSAGMTINQSNVDQFKEVLDPGLYMFIKDGATEIKVGETTDFGLHQSYIDATRQYSGDVSLGDGYGELSKTVAGRPFPQEPSMDDPRAGEKLAWNYKYGYNWGDSATISPFYWTMRDMGSGKMERTIKFNFNFLNFTHRTQQAPFPEVTPNPSELFRGIYVKVLEPFDVKNTQLLIHRFEDDTKVDNAYLYLGFQRRVRRLSSGQTTDAFLGTDVMIEDFEGYNGRISDMKWVYKGTRNMLMPFYNHNDMVLDSETHQDEDGYQVVAFSGKGGCFPNITWQLRKVYEVESIPQDENHPISKRTHFMDAQTFTIPRTVVYDRKGDMWKNWIIGQAHPDHHLPVNKGTGVSIDDAFSMIDIQAQHCTTGQFKGIVDPERSPVDIFTVQNMRASGN</sequence>
<dbReference type="Gene3D" id="2.50.20.10">
    <property type="entry name" value="Lipoprotein localisation LolA/LolB/LppX"/>
    <property type="match status" value="1"/>
</dbReference>
<dbReference type="STRING" id="1232683.ADIMK_0255"/>
<evidence type="ECO:0008006" key="4">
    <source>
        <dbReference type="Google" id="ProtNLM"/>
    </source>
</evidence>
<dbReference type="RefSeq" id="WP_036182705.1">
    <property type="nucleotide sequence ID" value="NZ_JMQN01000011.1"/>
</dbReference>
<organism evidence="2 3">
    <name type="scientific">Marinobacterium lacunae</name>
    <dbReference type="NCBI Taxonomy" id="1232683"/>
    <lineage>
        <taxon>Bacteria</taxon>
        <taxon>Pseudomonadati</taxon>
        <taxon>Pseudomonadota</taxon>
        <taxon>Gammaproteobacteria</taxon>
        <taxon>Oceanospirillales</taxon>
        <taxon>Oceanospirillaceae</taxon>
        <taxon>Marinobacterium</taxon>
    </lineage>
</organism>
<proteinExistence type="predicted"/>
<keyword evidence="1" id="KW-0732">Signal</keyword>
<dbReference type="Pfam" id="PF07044">
    <property type="entry name" value="DUF1329"/>
    <property type="match status" value="1"/>
</dbReference>
<evidence type="ECO:0000313" key="3">
    <source>
        <dbReference type="Proteomes" id="UP000028252"/>
    </source>
</evidence>
<evidence type="ECO:0000313" key="2">
    <source>
        <dbReference type="EMBL" id="KEA65298.1"/>
    </source>
</evidence>
<comment type="caution">
    <text evidence="2">The sequence shown here is derived from an EMBL/GenBank/DDBJ whole genome shotgun (WGS) entry which is preliminary data.</text>
</comment>
<dbReference type="CDD" id="cd16329">
    <property type="entry name" value="LolA_like"/>
    <property type="match status" value="1"/>
</dbReference>
<keyword evidence="3" id="KW-1185">Reference proteome</keyword>
<dbReference type="EMBL" id="JMQN01000011">
    <property type="protein sequence ID" value="KEA65298.1"/>
    <property type="molecule type" value="Genomic_DNA"/>
</dbReference>
<protein>
    <recommendedName>
        <fullName evidence="4">Outer membrane lipoprotein-sorting protein</fullName>
    </recommendedName>
</protein>
<evidence type="ECO:0000256" key="1">
    <source>
        <dbReference type="SAM" id="SignalP"/>
    </source>
</evidence>
<dbReference type="OrthoDB" id="5937151at2"/>
<accession>A0A081G3E3</accession>
<feature type="chain" id="PRO_5001757625" description="Outer membrane lipoprotein-sorting protein" evidence="1">
    <location>
        <begin position="22"/>
        <end position="438"/>
    </location>
</feature>
<dbReference type="eggNOG" id="ENOG502Z8A1">
    <property type="taxonomic scope" value="Bacteria"/>
</dbReference>
<dbReference type="InterPro" id="IPR010752">
    <property type="entry name" value="DUF1329"/>
</dbReference>
<name>A0A081G3E3_9GAMM</name>
<dbReference type="AlphaFoldDB" id="A0A081G3E3"/>
<reference evidence="2 3" key="1">
    <citation type="submission" date="2014-04" db="EMBL/GenBank/DDBJ databases">
        <title>Marinobacterium kochiensis sp. nov., isolated from sediment sample collected from Kochi backwaters in Kerala, India.</title>
        <authorList>
            <person name="Singh A."/>
            <person name="Pinnaka A.K."/>
        </authorList>
    </citation>
    <scope>NUCLEOTIDE SEQUENCE [LARGE SCALE GENOMIC DNA]</scope>
    <source>
        <strain evidence="2 3">AK27</strain>
    </source>
</reference>
<dbReference type="Proteomes" id="UP000028252">
    <property type="component" value="Unassembled WGS sequence"/>
</dbReference>